<name>A0A2T2XLZ3_9FIRM</name>
<sequence>MRFVAHISRLPATVRNSFWDDVGYTEEWLVGLGKEATGRTLTVVGHNLRQLESWWGWQQRPAVLEGWIDLMSVEFTWRYLEAFLVDIGPRQIHVPCGGESEVQWSPGHLVVRAPEMSWLWPRLREVWARFGLVARESLEWQALSRAYRATRLPYGYILETQPRSCWNEWHLTVEPGQDDTALNHVWADLVQRLGVRSLRVRWYQEMLPRTESLLGLPVRMVQARLTVTNPPSLLWDSNSLQRPSLRGLRCHLSWEVPEWSRHLSNTVVLRRWRQGTRLEAHFRPRTGEWEPAAYRALRRERRQLPVFTWAVSPGHDDLPTWESLQHQAHDHQQLARLAEFLNSLAHPQLPNEWPSRMRYRRETWKVDALASIPGQWTISHGLGPKIVVSWPRHHHVGWLSLKWGSSTAVAVVAPPGGDAQDSLNQWRYWAWVITTHLMPQIENWLEDNSSTRD</sequence>
<organism evidence="1 2">
    <name type="scientific">Sulfobacillus benefaciens</name>
    <dbReference type="NCBI Taxonomy" id="453960"/>
    <lineage>
        <taxon>Bacteria</taxon>
        <taxon>Bacillati</taxon>
        <taxon>Bacillota</taxon>
        <taxon>Clostridia</taxon>
        <taxon>Eubacteriales</taxon>
        <taxon>Clostridiales Family XVII. Incertae Sedis</taxon>
        <taxon>Sulfobacillus</taxon>
    </lineage>
</organism>
<dbReference type="Proteomes" id="UP000242972">
    <property type="component" value="Unassembled WGS sequence"/>
</dbReference>
<proteinExistence type="predicted"/>
<dbReference type="AlphaFoldDB" id="A0A2T2XLZ3"/>
<evidence type="ECO:0000313" key="1">
    <source>
        <dbReference type="EMBL" id="PSR35491.1"/>
    </source>
</evidence>
<comment type="caution">
    <text evidence="1">The sequence shown here is derived from an EMBL/GenBank/DDBJ whole genome shotgun (WGS) entry which is preliminary data.</text>
</comment>
<reference evidence="1 2" key="1">
    <citation type="journal article" date="2014" name="BMC Genomics">
        <title>Comparison of environmental and isolate Sulfobacillus genomes reveals diverse carbon, sulfur, nitrogen, and hydrogen metabolisms.</title>
        <authorList>
            <person name="Justice N.B."/>
            <person name="Norman A."/>
            <person name="Brown C.T."/>
            <person name="Singh A."/>
            <person name="Thomas B.C."/>
            <person name="Banfield J.F."/>
        </authorList>
    </citation>
    <scope>NUCLEOTIDE SEQUENCE [LARGE SCALE GENOMIC DNA]</scope>
    <source>
        <strain evidence="1">AMDSBA4</strain>
    </source>
</reference>
<accession>A0A2T2XLZ3</accession>
<evidence type="ECO:0000313" key="2">
    <source>
        <dbReference type="Proteomes" id="UP000242972"/>
    </source>
</evidence>
<dbReference type="EMBL" id="PXYW01000001">
    <property type="protein sequence ID" value="PSR35491.1"/>
    <property type="molecule type" value="Genomic_DNA"/>
</dbReference>
<gene>
    <name evidence="1" type="ORF">C7B46_00425</name>
</gene>
<protein>
    <submittedName>
        <fullName evidence="1">Uncharacterized protein</fullName>
    </submittedName>
</protein>